<protein>
    <submittedName>
        <fullName evidence="1">Uncharacterized protein</fullName>
    </submittedName>
</protein>
<dbReference type="Proteomes" id="UP000005756">
    <property type="component" value="Unassembled WGS sequence"/>
</dbReference>
<gene>
    <name evidence="1" type="ORF">KUC_3855</name>
</gene>
<sequence>MTIFIIKKQSISQSLETFSHGVTGVHPTTLLGPLNGDSIIG</sequence>
<name>A0A7U9GEE2_9GAMM</name>
<dbReference type="EMBL" id="JH393260">
    <property type="protein sequence ID" value="EHJ91412.1"/>
    <property type="molecule type" value="Genomic_DNA"/>
</dbReference>
<organism evidence="1 2">
    <name type="scientific">Vreelandella boliviensis LC1</name>
    <dbReference type="NCBI Taxonomy" id="1072583"/>
    <lineage>
        <taxon>Bacteria</taxon>
        <taxon>Pseudomonadati</taxon>
        <taxon>Pseudomonadota</taxon>
        <taxon>Gammaproteobacteria</taxon>
        <taxon>Oceanospirillales</taxon>
        <taxon>Halomonadaceae</taxon>
        <taxon>Vreelandella</taxon>
    </lineage>
</organism>
<accession>A0A7U9GEE2</accession>
<dbReference type="AlphaFoldDB" id="A0A7U9GEE2"/>
<evidence type="ECO:0000313" key="2">
    <source>
        <dbReference type="Proteomes" id="UP000005756"/>
    </source>
</evidence>
<evidence type="ECO:0000313" key="1">
    <source>
        <dbReference type="EMBL" id="EHJ91412.1"/>
    </source>
</evidence>
<reference evidence="1 2" key="1">
    <citation type="submission" date="2011-10" db="EMBL/GenBank/DDBJ databases">
        <authorList>
            <person name="Quillaguamn J."/>
            <person name="Guzmn D."/>
            <person name="Balderrama-Subieta A."/>
            <person name="Cardona-Ortuo C."/>
            <person name="Guevara-Martnez M."/>
            <person name="Callisaya-Quispe N."/>
        </authorList>
    </citation>
    <scope>NUCLEOTIDE SEQUENCE [LARGE SCALE GENOMIC DNA]</scope>
    <source>
        <strain evidence="1 2">LC1</strain>
    </source>
</reference>
<proteinExistence type="predicted"/>